<evidence type="ECO:0000256" key="1">
    <source>
        <dbReference type="ARBA" id="ARBA00022729"/>
    </source>
</evidence>
<protein>
    <recommendedName>
        <fullName evidence="6">SLH domain-containing protein</fullName>
    </recommendedName>
</protein>
<feature type="domain" description="SLH" evidence="6">
    <location>
        <begin position="1585"/>
        <end position="1648"/>
    </location>
</feature>
<dbReference type="Pfam" id="PF07532">
    <property type="entry name" value="Big_4"/>
    <property type="match status" value="1"/>
</dbReference>
<evidence type="ECO:0000256" key="2">
    <source>
        <dbReference type="ARBA" id="ARBA00023001"/>
    </source>
</evidence>
<evidence type="ECO:0000256" key="3">
    <source>
        <dbReference type="ARBA" id="ARBA00023277"/>
    </source>
</evidence>
<dbReference type="EMBL" id="QXQA01000008">
    <property type="protein sequence ID" value="RIX52045.1"/>
    <property type="molecule type" value="Genomic_DNA"/>
</dbReference>
<dbReference type="InterPro" id="IPR011081">
    <property type="entry name" value="Big_4"/>
</dbReference>
<dbReference type="InterPro" id="IPR013783">
    <property type="entry name" value="Ig-like_fold"/>
</dbReference>
<proteinExistence type="predicted"/>
<gene>
    <name evidence="7" type="ORF">D3P08_13790</name>
</gene>
<keyword evidence="2" id="KW-0136">Cellulose degradation</keyword>
<dbReference type="PANTHER" id="PTHR43118">
    <property type="entry name" value="RHAMNOGALACTURONAN LYASE (EUROFUNG)"/>
    <property type="match status" value="1"/>
</dbReference>
<keyword evidence="1" id="KW-0732">Signal</keyword>
<dbReference type="SUPFAM" id="SSF81296">
    <property type="entry name" value="E set domains"/>
    <property type="match status" value="1"/>
</dbReference>
<dbReference type="InterPro" id="IPR014756">
    <property type="entry name" value="Ig_E-set"/>
</dbReference>
<dbReference type="SUPFAM" id="SSF49373">
    <property type="entry name" value="Invasin/intimin cell-adhesion fragments"/>
    <property type="match status" value="1"/>
</dbReference>
<dbReference type="Gene3D" id="2.60.40.10">
    <property type="entry name" value="Immunoglobulins"/>
    <property type="match status" value="2"/>
</dbReference>
<dbReference type="SUPFAM" id="SSF69318">
    <property type="entry name" value="Integrin alpha N-terminal domain"/>
    <property type="match status" value="1"/>
</dbReference>
<dbReference type="Pfam" id="PF21348">
    <property type="entry name" value="RGL11_C"/>
    <property type="match status" value="1"/>
</dbReference>
<evidence type="ECO:0000313" key="8">
    <source>
        <dbReference type="Proteomes" id="UP000266482"/>
    </source>
</evidence>
<dbReference type="Proteomes" id="UP000266482">
    <property type="component" value="Unassembled WGS sequence"/>
</dbReference>
<dbReference type="Pfam" id="PF18370">
    <property type="entry name" value="RGI_lyase"/>
    <property type="match status" value="1"/>
</dbReference>
<dbReference type="InterPro" id="IPR001119">
    <property type="entry name" value="SLH_dom"/>
</dbReference>
<accession>A0A3A1UV06</accession>
<dbReference type="InterPro" id="IPR049366">
    <property type="entry name" value="RGL11_C"/>
</dbReference>
<dbReference type="PANTHER" id="PTHR43118:SF1">
    <property type="entry name" value="RHAMNOGALACTURONAN LYASE (EUROFUNG)"/>
    <property type="match status" value="1"/>
</dbReference>
<reference evidence="7 8" key="1">
    <citation type="submission" date="2018-09" db="EMBL/GenBank/DDBJ databases">
        <title>Paenibacillus aracenensis nov. sp. isolated from a cave in southern Spain.</title>
        <authorList>
            <person name="Jurado V."/>
            <person name="Gutierrez-Patricio S."/>
            <person name="Gonzalez-Pimentel J.L."/>
            <person name="Miller A.Z."/>
            <person name="Laiz L."/>
            <person name="Saiz-Jimenez C."/>
        </authorList>
    </citation>
    <scope>NUCLEOTIDE SEQUENCE [LARGE SCALE GENOMIC DNA]</scope>
    <source>
        <strain evidence="7 8">DSM 22867</strain>
    </source>
</reference>
<dbReference type="PROSITE" id="PS51272">
    <property type="entry name" value="SLH"/>
    <property type="match status" value="3"/>
</dbReference>
<comment type="caution">
    <text evidence="7">The sequence shown here is derived from an EMBL/GenBank/DDBJ whole genome shotgun (WGS) entry which is preliminary data.</text>
</comment>
<keyword evidence="4" id="KW-0624">Polysaccharide degradation</keyword>
<dbReference type="GO" id="GO:0030245">
    <property type="term" value="P:cellulose catabolic process"/>
    <property type="evidence" value="ECO:0007669"/>
    <property type="project" value="UniProtKB-KW"/>
</dbReference>
<sequence>MQKIKAFHFKMKALYSVGNRERALCVGTGNSIMLRGVKWMKRRLKKYMSVLLTASMVFMLMPSAALGAEEGEGGTTVALTQVGDVLDFEDGELLGTVTGAPAASGSGSIMVAEFDSKVLRVQPPGIDADSSTAKQASYWWTLPLDSGEYDLTGKDQVEVSFDWWVDITRPSANSLDVRLNNGADQVVTLRTAGGGTNANSPATISYYAGNMTANNAPAIGTAVTALAGVPRLTKLSATITVDLLAQAASISLTDGGALTYTTPEPIALGSDKLTSMSIGASRASGQSWARFNAVTGVDWDESTYGMRVDNILFKAAASGGVKPIINPSEITIFPNSAAHLEYGEGALADKHTATFGAVVMPINATDRTFTWSISDDSVASIAVNEDKSVTVTGVGAGEATLTAVSNMDGTITNSVQIHVKHVPRITEPTPDFSSLLAEGYTQEFGSNFAGNDATPLWIFAGGTYHTLAREEAPQINHYFRFDASGSGNRGGKGDLPYAVSGSKVYAHFDWKVPAVTTAQNTFNLSFQDGANVLLSLRTGTYNGERTIGAFAGALPGPTGSNPANFWSSDRYHAFSYKEVNIWYTVGIEFDFDTMEAAVSLVPRDNDAAVPSVLTVPFEGSQISSFLLTGERAGGNNLGVVDNGVDNLYFFTKPLSSDTITEVLPYDFLPERPVTADSNTWQSWFKTIYIGDVADEAGLNLPATVKVKVAGGSTETVGVTWELTEAPWSRDAVDLVYDPNKQGVFSYVGTLTSVPDKAVNRMGVKAKLYIENRHQNKMTSEPISMERLDRGVVAVPENSGEGILVTWRLLASEYNKGLTFNVYRNGNKINTAPVTTLDYIDADGTTGDKYVVEKISTGAKSKAATAWANNYMDIPMQRPADRPNPALAYGAASNADPITYTANDTSVADVNGDGQYEILVKWYPSQAQDPGLTNRHTGETIFDLYTLEGKLLWRINLGINIVSSAHHSAFNFYDLDQDGKAEFSIKTADGTRGYLPKADGTIDDLTDTPAWVLGDPEAVWVGGLQNPAKDNQVNNTALGRVASGPETFTVFNGETGEPIDTVDYFAPYNISPNWGDNNNNRSDRFNGAVAYMPKNGVDGAEPYPTVIEVRAHYGPGFAAAYQLIDGHIVEVWRFTLAEWNAGSNQGNHNVKVADVDFDGYSEVVLGGITLDQDGTIVWSTNGTRGTVAAGHGDALHVAAMVPNSNEIYVFQPHEAGPPNNVTLVRGSTGEPVWTYAANLGDVGRGVAANITPLPGFEVWAIGTPMYNMVSGEMITTDVGGIGVAGKAPVNFILYWDGDLLSEFFDGPDNYNSTEAPSITKLHYDVETGESELATLQTLTGAYSNNGTKANPSLIADIFGDWRDEVLVRTSDNHALRIYTTDIPTDNVIYTLMHDPQYRLAANSQNAMYNQPAHLSFYLGEDIRDEVQAMQLPVPNFYYTVENSTLSAATATFYTNARADITVTVALNGNTLTGIKKGDTMLTETDYSLAAATSDGKQAVTIKSSYLATLSNEDVLTFMFSAGEPAELKVTVTTQQIYIPAPNPGNPTDEDSETDSGAGVGKPALNSAIANAEEIKASVRQALQANSPVTFSDVLATHWAAKAIEYASQLGIVEGKPGGEFKGTDHVTRAEFAAMIVRALGMDTAGEDGSFSDTDSHWADAFIRALHRAGVVKGTGNGAFHPDQEITRAEMAAILARVLNMGAATGAPQYSDINGHWAADDISQLSQAGIVSGVGDDEFAPEDTATRNQSVTIIMRMLNIVLDLGLDL</sequence>
<dbReference type="InterPro" id="IPR034641">
    <property type="entry name" value="RGL11"/>
</dbReference>
<dbReference type="InterPro" id="IPR028994">
    <property type="entry name" value="Integrin_alpha_N"/>
</dbReference>
<dbReference type="Pfam" id="PF03442">
    <property type="entry name" value="CBM_X2"/>
    <property type="match status" value="1"/>
</dbReference>
<dbReference type="Gene3D" id="2.60.40.1080">
    <property type="match status" value="1"/>
</dbReference>
<dbReference type="InterPro" id="IPR005102">
    <property type="entry name" value="Carbo-bd_X2"/>
</dbReference>
<dbReference type="Pfam" id="PF00395">
    <property type="entry name" value="SLH"/>
    <property type="match status" value="3"/>
</dbReference>
<evidence type="ECO:0000259" key="6">
    <source>
        <dbReference type="PROSITE" id="PS51272"/>
    </source>
</evidence>
<name>A0A3A1UV06_9BACL</name>
<evidence type="ECO:0000256" key="5">
    <source>
        <dbReference type="SAM" id="MobiDB-lite"/>
    </source>
</evidence>
<feature type="domain" description="SLH" evidence="6">
    <location>
        <begin position="1708"/>
        <end position="1766"/>
    </location>
</feature>
<dbReference type="Pfam" id="PF02368">
    <property type="entry name" value="Big_2"/>
    <property type="match status" value="1"/>
</dbReference>
<dbReference type="InterPro" id="IPR003343">
    <property type="entry name" value="Big_2"/>
</dbReference>
<dbReference type="InterPro" id="IPR041624">
    <property type="entry name" value="RGI_lyase"/>
</dbReference>
<keyword evidence="3" id="KW-0119">Carbohydrate metabolism</keyword>
<keyword evidence="8" id="KW-1185">Reference proteome</keyword>
<evidence type="ECO:0000256" key="4">
    <source>
        <dbReference type="ARBA" id="ARBA00023326"/>
    </source>
</evidence>
<feature type="region of interest" description="Disordered" evidence="5">
    <location>
        <begin position="1538"/>
        <end position="1558"/>
    </location>
</feature>
<dbReference type="InterPro" id="IPR008964">
    <property type="entry name" value="Invasin/intimin_cell_adhesion"/>
</dbReference>
<organism evidence="7 8">
    <name type="scientific">Paenibacillus nanensis</name>
    <dbReference type="NCBI Taxonomy" id="393251"/>
    <lineage>
        <taxon>Bacteria</taxon>
        <taxon>Bacillati</taxon>
        <taxon>Bacillota</taxon>
        <taxon>Bacilli</taxon>
        <taxon>Bacillales</taxon>
        <taxon>Paenibacillaceae</taxon>
        <taxon>Paenibacillus</taxon>
    </lineage>
</organism>
<evidence type="ECO:0000313" key="7">
    <source>
        <dbReference type="EMBL" id="RIX52045.1"/>
    </source>
</evidence>
<dbReference type="OrthoDB" id="9802318at2"/>
<feature type="domain" description="SLH" evidence="6">
    <location>
        <begin position="1649"/>
        <end position="1707"/>
    </location>
</feature>